<protein>
    <submittedName>
        <fullName evidence="1">Uncharacterized protein</fullName>
    </submittedName>
</protein>
<reference evidence="1" key="1">
    <citation type="submission" date="2022-12" db="EMBL/GenBank/DDBJ databases">
        <authorList>
            <person name="Alioto T."/>
            <person name="Alioto T."/>
            <person name="Gomez Garrido J."/>
        </authorList>
    </citation>
    <scope>NUCLEOTIDE SEQUENCE</scope>
</reference>
<evidence type="ECO:0000313" key="1">
    <source>
        <dbReference type="EMBL" id="CAI5787322.1"/>
    </source>
</evidence>
<keyword evidence="2" id="KW-1185">Reference proteome</keyword>
<proteinExistence type="predicted"/>
<name>A0AA35KZW5_9SAUR</name>
<sequence length="74" mass="8587">MASLLNREKKIYLSLYKTVTPGSYQWLALRSERCLGCQCHPRCLFVLEPEYLKMEKQLGHGRGQLSEDKWPGNS</sequence>
<gene>
    <name evidence="1" type="ORF">PODLI_1B025071</name>
</gene>
<dbReference type="AlphaFoldDB" id="A0AA35KZW5"/>
<dbReference type="Proteomes" id="UP001178461">
    <property type="component" value="Chromosome 11"/>
</dbReference>
<dbReference type="EMBL" id="OX395136">
    <property type="protein sequence ID" value="CAI5787322.1"/>
    <property type="molecule type" value="Genomic_DNA"/>
</dbReference>
<evidence type="ECO:0000313" key="2">
    <source>
        <dbReference type="Proteomes" id="UP001178461"/>
    </source>
</evidence>
<organism evidence="1 2">
    <name type="scientific">Podarcis lilfordi</name>
    <name type="common">Lilford's wall lizard</name>
    <dbReference type="NCBI Taxonomy" id="74358"/>
    <lineage>
        <taxon>Eukaryota</taxon>
        <taxon>Metazoa</taxon>
        <taxon>Chordata</taxon>
        <taxon>Craniata</taxon>
        <taxon>Vertebrata</taxon>
        <taxon>Euteleostomi</taxon>
        <taxon>Lepidosauria</taxon>
        <taxon>Squamata</taxon>
        <taxon>Bifurcata</taxon>
        <taxon>Unidentata</taxon>
        <taxon>Episquamata</taxon>
        <taxon>Laterata</taxon>
        <taxon>Lacertibaenia</taxon>
        <taxon>Lacertidae</taxon>
        <taxon>Podarcis</taxon>
    </lineage>
</organism>
<accession>A0AA35KZW5</accession>